<dbReference type="Gene3D" id="1.25.40.10">
    <property type="entry name" value="Tetratricopeptide repeat domain"/>
    <property type="match status" value="1"/>
</dbReference>
<comment type="caution">
    <text evidence="1">The sequence shown here is derived from an EMBL/GenBank/DDBJ whole genome shotgun (WGS) entry which is preliminary data.</text>
</comment>
<evidence type="ECO:0000313" key="1">
    <source>
        <dbReference type="EMBL" id="GAF88851.1"/>
    </source>
</evidence>
<dbReference type="InterPro" id="IPR011990">
    <property type="entry name" value="TPR-like_helical_dom_sf"/>
</dbReference>
<proteinExistence type="predicted"/>
<dbReference type="Pfam" id="PF13424">
    <property type="entry name" value="TPR_12"/>
    <property type="match status" value="1"/>
</dbReference>
<name>X0TNL5_9ZZZZ</name>
<dbReference type="AlphaFoldDB" id="X0TNL5"/>
<feature type="non-terminal residue" evidence="1">
    <location>
        <position position="106"/>
    </location>
</feature>
<accession>X0TNL5</accession>
<reference evidence="1" key="1">
    <citation type="journal article" date="2014" name="Front. Microbiol.">
        <title>High frequency of phylogenetically diverse reductive dehalogenase-homologous genes in deep subseafloor sedimentary metagenomes.</title>
        <authorList>
            <person name="Kawai M."/>
            <person name="Futagami T."/>
            <person name="Toyoda A."/>
            <person name="Takaki Y."/>
            <person name="Nishi S."/>
            <person name="Hori S."/>
            <person name="Arai W."/>
            <person name="Tsubouchi T."/>
            <person name="Morono Y."/>
            <person name="Uchiyama I."/>
            <person name="Ito T."/>
            <person name="Fujiyama A."/>
            <person name="Inagaki F."/>
            <person name="Takami H."/>
        </authorList>
    </citation>
    <scope>NUCLEOTIDE SEQUENCE</scope>
    <source>
        <strain evidence="1">Expedition CK06-06</strain>
    </source>
</reference>
<dbReference type="PROSITE" id="PS50005">
    <property type="entry name" value="TPR"/>
    <property type="match status" value="1"/>
</dbReference>
<sequence>MLDHFARSERLENVGGVVWTCSLAPDAIEDLDQVVKLAERALESGDKTARNLNRLGAILYRAGRFEEAIEKLEEVVTIWEKQGRLPTIPSPAYTWFFLAMAHHQLD</sequence>
<gene>
    <name evidence="1" type="ORF">S01H1_23911</name>
</gene>
<dbReference type="InterPro" id="IPR019734">
    <property type="entry name" value="TPR_rpt"/>
</dbReference>
<organism evidence="1">
    <name type="scientific">marine sediment metagenome</name>
    <dbReference type="NCBI Taxonomy" id="412755"/>
    <lineage>
        <taxon>unclassified sequences</taxon>
        <taxon>metagenomes</taxon>
        <taxon>ecological metagenomes</taxon>
    </lineage>
</organism>
<dbReference type="EMBL" id="BARS01013988">
    <property type="protein sequence ID" value="GAF88851.1"/>
    <property type="molecule type" value="Genomic_DNA"/>
</dbReference>
<dbReference type="SUPFAM" id="SSF48452">
    <property type="entry name" value="TPR-like"/>
    <property type="match status" value="1"/>
</dbReference>
<protein>
    <submittedName>
        <fullName evidence="1">Uncharacterized protein</fullName>
    </submittedName>
</protein>